<evidence type="ECO:0000313" key="1">
    <source>
        <dbReference type="EMBL" id="KAJ8132103.1"/>
    </source>
</evidence>
<comment type="caution">
    <text evidence="1">The sequence shown here is derived from an EMBL/GenBank/DDBJ whole genome shotgun (WGS) entry which is preliminary data.</text>
</comment>
<name>A0ACC2JXQ6_9PEZI</name>
<keyword evidence="2" id="KW-1185">Reference proteome</keyword>
<dbReference type="EMBL" id="JAPUUL010000181">
    <property type="protein sequence ID" value="KAJ8132103.1"/>
    <property type="molecule type" value="Genomic_DNA"/>
</dbReference>
<dbReference type="Proteomes" id="UP001153332">
    <property type="component" value="Unassembled WGS sequence"/>
</dbReference>
<protein>
    <submittedName>
        <fullName evidence="1">Uncharacterized protein</fullName>
    </submittedName>
</protein>
<gene>
    <name evidence="1" type="ORF">O1611_g1521</name>
</gene>
<proteinExistence type="predicted"/>
<organism evidence="1 2">
    <name type="scientific">Lasiodiplodia mahajangana</name>
    <dbReference type="NCBI Taxonomy" id="1108764"/>
    <lineage>
        <taxon>Eukaryota</taxon>
        <taxon>Fungi</taxon>
        <taxon>Dikarya</taxon>
        <taxon>Ascomycota</taxon>
        <taxon>Pezizomycotina</taxon>
        <taxon>Dothideomycetes</taxon>
        <taxon>Dothideomycetes incertae sedis</taxon>
        <taxon>Botryosphaeriales</taxon>
        <taxon>Botryosphaeriaceae</taxon>
        <taxon>Lasiodiplodia</taxon>
    </lineage>
</organism>
<reference evidence="1" key="1">
    <citation type="submission" date="2022-12" db="EMBL/GenBank/DDBJ databases">
        <title>Genome Sequence of Lasiodiplodia mahajangana.</title>
        <authorList>
            <person name="Buettner E."/>
        </authorList>
    </citation>
    <scope>NUCLEOTIDE SEQUENCE</scope>
    <source>
        <strain evidence="1">VT137</strain>
    </source>
</reference>
<sequence>MFQVLRQANQRDGTYILESTSPPFEKRDQAQFVRLACLRCREKKVRCTGDKNGCQRCRDKGVKCSYASSSSSSSTTTTTTTTAASTSSSPAEPATTTRPATAMLTPPATATEQQSTTNTSSSTAPVAAVPDELSEAESGVSSTMFDDTIATYDFSHVESDFLHDTSVSLLHDPFNPSSSTSMNSIHPTFSSFHDFLHEPLLNFPIDGSEPVSRKTPPILNRVSAEQATGSDLDPNNCYSSHDILQAFEAVEVCLVWAPRTSTATNATPLLLGIDEMLTCQKEVLESCRARLQCKACRFRSHDAVILMNICEKLLGSILRVKAVVDNQRSHDFTPSPNNTRLPSFLNSATSSYSLVEQVMFQKQDNRHPQRVDTGRNRINHFDSQALDLGLGEWRVDDEDKLHVLASLLRIRMMKLKHVVQELEEAVMSNRWLMHATMVRDLSGYISKCQGGILDS</sequence>
<evidence type="ECO:0000313" key="2">
    <source>
        <dbReference type="Proteomes" id="UP001153332"/>
    </source>
</evidence>
<accession>A0ACC2JXQ6</accession>